<organism evidence="10 11">
    <name type="scientific">Actinomadura viridis</name>
    <dbReference type="NCBI Taxonomy" id="58110"/>
    <lineage>
        <taxon>Bacteria</taxon>
        <taxon>Bacillati</taxon>
        <taxon>Actinomycetota</taxon>
        <taxon>Actinomycetes</taxon>
        <taxon>Streptosporangiales</taxon>
        <taxon>Thermomonosporaceae</taxon>
        <taxon>Actinomadura</taxon>
    </lineage>
</organism>
<dbReference type="PANTHER" id="PTHR33908:SF11">
    <property type="entry name" value="MEMBRANE PROTEIN"/>
    <property type="match status" value="1"/>
</dbReference>
<feature type="region of interest" description="Disordered" evidence="8">
    <location>
        <begin position="478"/>
        <end position="526"/>
    </location>
</feature>
<feature type="transmembrane region" description="Helical" evidence="9">
    <location>
        <begin position="146"/>
        <end position="165"/>
    </location>
</feature>
<keyword evidence="5 9" id="KW-0812">Transmembrane</keyword>
<evidence type="ECO:0000256" key="4">
    <source>
        <dbReference type="ARBA" id="ARBA00022679"/>
    </source>
</evidence>
<keyword evidence="7 9" id="KW-0472">Membrane</keyword>
<feature type="transmembrane region" description="Helical" evidence="9">
    <location>
        <begin position="171"/>
        <end position="204"/>
    </location>
</feature>
<name>A0A931DE38_9ACTN</name>
<feature type="compositionally biased region" description="Basic and acidic residues" evidence="8">
    <location>
        <begin position="517"/>
        <end position="526"/>
    </location>
</feature>
<evidence type="ECO:0000256" key="6">
    <source>
        <dbReference type="ARBA" id="ARBA00022989"/>
    </source>
</evidence>
<feature type="transmembrane region" description="Helical" evidence="9">
    <location>
        <begin position="455"/>
        <end position="472"/>
    </location>
</feature>
<reference evidence="10" key="1">
    <citation type="submission" date="2020-11" db="EMBL/GenBank/DDBJ databases">
        <title>Sequencing the genomes of 1000 actinobacteria strains.</title>
        <authorList>
            <person name="Klenk H.-P."/>
        </authorList>
    </citation>
    <scope>NUCLEOTIDE SEQUENCE</scope>
    <source>
        <strain evidence="10">DSM 43175</strain>
    </source>
</reference>
<dbReference type="EMBL" id="JADOUA010000001">
    <property type="protein sequence ID" value="MBG6086667.1"/>
    <property type="molecule type" value="Genomic_DNA"/>
</dbReference>
<keyword evidence="4" id="KW-0808">Transferase</keyword>
<evidence type="ECO:0000256" key="5">
    <source>
        <dbReference type="ARBA" id="ARBA00022692"/>
    </source>
</evidence>
<dbReference type="InterPro" id="IPR050297">
    <property type="entry name" value="LipidA_mod_glycosyltrf_83"/>
</dbReference>
<accession>A0A931DE38</accession>
<dbReference type="AlphaFoldDB" id="A0A931DE38"/>
<evidence type="ECO:0000313" key="10">
    <source>
        <dbReference type="EMBL" id="MBG6086667.1"/>
    </source>
</evidence>
<dbReference type="PANTHER" id="PTHR33908">
    <property type="entry name" value="MANNOSYLTRANSFERASE YKCB-RELATED"/>
    <property type="match status" value="1"/>
</dbReference>
<protein>
    <recommendedName>
        <fullName evidence="12">Dolichyl-phosphate-mannose-protein mannosyltransferase</fullName>
    </recommendedName>
</protein>
<evidence type="ECO:0000256" key="2">
    <source>
        <dbReference type="ARBA" id="ARBA00022475"/>
    </source>
</evidence>
<keyword evidence="2" id="KW-1003">Cell membrane</keyword>
<evidence type="ECO:0000256" key="9">
    <source>
        <dbReference type="SAM" id="Phobius"/>
    </source>
</evidence>
<feature type="transmembrane region" description="Helical" evidence="9">
    <location>
        <begin position="21"/>
        <end position="39"/>
    </location>
</feature>
<dbReference type="GO" id="GO:0005886">
    <property type="term" value="C:plasma membrane"/>
    <property type="evidence" value="ECO:0007669"/>
    <property type="project" value="UniProtKB-SubCell"/>
</dbReference>
<feature type="transmembrane region" description="Helical" evidence="9">
    <location>
        <begin position="399"/>
        <end position="419"/>
    </location>
</feature>
<keyword evidence="11" id="KW-1185">Reference proteome</keyword>
<dbReference type="GO" id="GO:0016763">
    <property type="term" value="F:pentosyltransferase activity"/>
    <property type="evidence" value="ECO:0007669"/>
    <property type="project" value="TreeGrafter"/>
</dbReference>
<evidence type="ECO:0000256" key="3">
    <source>
        <dbReference type="ARBA" id="ARBA00022676"/>
    </source>
</evidence>
<evidence type="ECO:0000256" key="7">
    <source>
        <dbReference type="ARBA" id="ARBA00023136"/>
    </source>
</evidence>
<dbReference type="Proteomes" id="UP000614047">
    <property type="component" value="Unassembled WGS sequence"/>
</dbReference>
<dbReference type="RefSeq" id="WP_197009632.1">
    <property type="nucleotide sequence ID" value="NZ_BAABES010000007.1"/>
</dbReference>
<evidence type="ECO:0000256" key="1">
    <source>
        <dbReference type="ARBA" id="ARBA00004651"/>
    </source>
</evidence>
<feature type="transmembrane region" description="Helical" evidence="9">
    <location>
        <begin position="431"/>
        <end position="449"/>
    </location>
</feature>
<feature type="compositionally biased region" description="Low complexity" evidence="8">
    <location>
        <begin position="482"/>
        <end position="494"/>
    </location>
</feature>
<proteinExistence type="predicted"/>
<comment type="caution">
    <text evidence="10">The sequence shown here is derived from an EMBL/GenBank/DDBJ whole genome shotgun (WGS) entry which is preliminary data.</text>
</comment>
<gene>
    <name evidence="10" type="ORF">IW256_000780</name>
</gene>
<comment type="subcellular location">
    <subcellularLocation>
        <location evidence="1">Cell membrane</location>
        <topology evidence="1">Multi-pass membrane protein</topology>
    </subcellularLocation>
</comment>
<dbReference type="GO" id="GO:0009103">
    <property type="term" value="P:lipopolysaccharide biosynthetic process"/>
    <property type="evidence" value="ECO:0007669"/>
    <property type="project" value="UniProtKB-ARBA"/>
</dbReference>
<feature type="transmembrane region" description="Helical" evidence="9">
    <location>
        <begin position="85"/>
        <end position="108"/>
    </location>
</feature>
<feature type="transmembrane region" description="Helical" evidence="9">
    <location>
        <begin position="213"/>
        <end position="233"/>
    </location>
</feature>
<evidence type="ECO:0000256" key="8">
    <source>
        <dbReference type="SAM" id="MobiDB-lite"/>
    </source>
</evidence>
<sequence length="526" mass="56540">MIPHPLLYRSIGRAAGRFATAHLLFAAVLAGAIALRVVAARGYPSLLWGGDSPGYLDAALKFRPHIGRPSGYSVFLAALRPFQDFSVVVLAQAALGVAAGILVYGVVWRAARRAWPRRPWLPGLLAAPAAVPVLYDANLIQAEHMLLADSLFTFLLVAAVAVVLWPDRVSWWTGALAGTLVAFAALTRLAGLPLLALVVLALLLRWSGWRRTIAALAATAVTFTVPFVAYMNWFEDHWGAFALTKADNVWLYGRTTAFADCAKLNPPPELIVMCPREPVADPRIAPAFRALWTQESPFVYIPGGIYGDEGNEKAGKFADLAIKKQFGDYLGVILRDTLRSFETGREPYPTPWTEENLRFPGGETWTDEQELLTAAYGENGRARVVEPQAAWMRAYQDRWYTPGPVVGGLLVVGLGGVLIRLRPRSRFGAPVLLPWSMAAALVVIPAATADFDYRYLSPAIPFACLAAALAIVPGTRDRRTAADGPAVDGSAAPAAPAPPDAPQDARPDGSGPVTDEAGAREAPVHG</sequence>
<evidence type="ECO:0000313" key="11">
    <source>
        <dbReference type="Proteomes" id="UP000614047"/>
    </source>
</evidence>
<evidence type="ECO:0008006" key="12">
    <source>
        <dbReference type="Google" id="ProtNLM"/>
    </source>
</evidence>
<keyword evidence="6 9" id="KW-1133">Transmembrane helix</keyword>
<keyword evidence="3" id="KW-0328">Glycosyltransferase</keyword>